<accession>A0A9P0DIP1</accession>
<dbReference type="OrthoDB" id="5585685at2759"/>
<dbReference type="GO" id="GO:0007186">
    <property type="term" value="P:G protein-coupled receptor signaling pathway"/>
    <property type="evidence" value="ECO:0007669"/>
    <property type="project" value="TreeGrafter"/>
</dbReference>
<keyword evidence="4" id="KW-0344">Guanine-nucleotide releasing factor</keyword>
<evidence type="ECO:0008006" key="8">
    <source>
        <dbReference type="Google" id="ProtNLM"/>
    </source>
</evidence>
<keyword evidence="7" id="KW-1185">Reference proteome</keyword>
<comment type="similarity">
    <text evidence="2">Belongs to the synembryn family.</text>
</comment>
<dbReference type="GO" id="GO:0001965">
    <property type="term" value="F:G-protein alpha-subunit binding"/>
    <property type="evidence" value="ECO:0007669"/>
    <property type="project" value="TreeGrafter"/>
</dbReference>
<dbReference type="InterPro" id="IPR016024">
    <property type="entry name" value="ARM-type_fold"/>
</dbReference>
<proteinExistence type="inferred from homology"/>
<keyword evidence="5" id="KW-0143">Chaperone</keyword>
<evidence type="ECO:0000313" key="6">
    <source>
        <dbReference type="EMBL" id="CAH1159707.1"/>
    </source>
</evidence>
<dbReference type="PANTHER" id="PTHR12425">
    <property type="entry name" value="SYNEMBRYN"/>
    <property type="match status" value="1"/>
</dbReference>
<dbReference type="InterPro" id="IPR008376">
    <property type="entry name" value="Chaperone_Ric-8_A/B"/>
</dbReference>
<name>A0A9P0DIP1_PHACE</name>
<dbReference type="GO" id="GO:0005085">
    <property type="term" value="F:guanyl-nucleotide exchange factor activity"/>
    <property type="evidence" value="ECO:0007669"/>
    <property type="project" value="UniProtKB-KW"/>
</dbReference>
<evidence type="ECO:0000256" key="1">
    <source>
        <dbReference type="ARBA" id="ARBA00004544"/>
    </source>
</evidence>
<evidence type="ECO:0000256" key="2">
    <source>
        <dbReference type="ARBA" id="ARBA00009049"/>
    </source>
</evidence>
<dbReference type="AlphaFoldDB" id="A0A9P0DIP1"/>
<dbReference type="Proteomes" id="UP001153737">
    <property type="component" value="Chromosome 3"/>
</dbReference>
<evidence type="ECO:0000256" key="4">
    <source>
        <dbReference type="ARBA" id="ARBA00022658"/>
    </source>
</evidence>
<evidence type="ECO:0000313" key="7">
    <source>
        <dbReference type="Proteomes" id="UP001153737"/>
    </source>
</evidence>
<evidence type="ECO:0000256" key="3">
    <source>
        <dbReference type="ARBA" id="ARBA00022490"/>
    </source>
</evidence>
<keyword evidence="3" id="KW-0963">Cytoplasm</keyword>
<evidence type="ECO:0000256" key="5">
    <source>
        <dbReference type="ARBA" id="ARBA00023186"/>
    </source>
</evidence>
<reference evidence="6" key="2">
    <citation type="submission" date="2022-10" db="EMBL/GenBank/DDBJ databases">
        <authorList>
            <consortium name="ENA_rothamsted_submissions"/>
            <consortium name="culmorum"/>
            <person name="King R."/>
        </authorList>
    </citation>
    <scope>NUCLEOTIDE SEQUENCE</scope>
</reference>
<dbReference type="Pfam" id="PF10165">
    <property type="entry name" value="Ric8"/>
    <property type="match status" value="1"/>
</dbReference>
<dbReference type="EMBL" id="OU896709">
    <property type="protein sequence ID" value="CAH1159707.1"/>
    <property type="molecule type" value="Genomic_DNA"/>
</dbReference>
<dbReference type="InterPro" id="IPR019318">
    <property type="entry name" value="Gua_nucleotide_exch_fac_Ric8"/>
</dbReference>
<dbReference type="PANTHER" id="PTHR12425:SF5">
    <property type="entry name" value="SYNEMBRYN"/>
    <property type="match status" value="1"/>
</dbReference>
<protein>
    <recommendedName>
        <fullName evidence="8">Synembryn</fullName>
    </recommendedName>
</protein>
<gene>
    <name evidence="6" type="ORF">PHAECO_LOCUS7085</name>
</gene>
<organism evidence="6 7">
    <name type="scientific">Phaedon cochleariae</name>
    <name type="common">Mustard beetle</name>
    <dbReference type="NCBI Taxonomy" id="80249"/>
    <lineage>
        <taxon>Eukaryota</taxon>
        <taxon>Metazoa</taxon>
        <taxon>Ecdysozoa</taxon>
        <taxon>Arthropoda</taxon>
        <taxon>Hexapoda</taxon>
        <taxon>Insecta</taxon>
        <taxon>Pterygota</taxon>
        <taxon>Neoptera</taxon>
        <taxon>Endopterygota</taxon>
        <taxon>Coleoptera</taxon>
        <taxon>Polyphaga</taxon>
        <taxon>Cucujiformia</taxon>
        <taxon>Chrysomeloidea</taxon>
        <taxon>Chrysomelidae</taxon>
        <taxon>Chrysomelinae</taxon>
        <taxon>Chrysomelini</taxon>
        <taxon>Phaedon</taxon>
    </lineage>
</organism>
<reference evidence="6" key="1">
    <citation type="submission" date="2022-01" db="EMBL/GenBank/DDBJ databases">
        <authorList>
            <person name="King R."/>
        </authorList>
    </citation>
    <scope>NUCLEOTIDE SEQUENCE</scope>
</reference>
<comment type="subcellular location">
    <subcellularLocation>
        <location evidence="1">Cytoplasm</location>
        <location evidence="1">Cell cortex</location>
    </subcellularLocation>
</comment>
<dbReference type="GO" id="GO:0005938">
    <property type="term" value="C:cell cortex"/>
    <property type="evidence" value="ECO:0007669"/>
    <property type="project" value="UniProtKB-SubCell"/>
</dbReference>
<dbReference type="SUPFAM" id="SSF48371">
    <property type="entry name" value="ARM repeat"/>
    <property type="match status" value="1"/>
</dbReference>
<sequence length="535" mass="60869">MNTEIETIIAAGTADDKVWGPTLKAFIEKASGSYNFPELLQGSKRKDFWKALLHIAKHSQDPCVIRDCFVVMRLLSREKQCLAELINEEWRDLIKKHSGLCDPNFEFSEQKTPICIEVQKSLSNIMFNSRGLAEDFRTNGILTGLQRRIRDYENEKIPDEVRFFDMKLFFLITALSSDARSDMKSMFDLLVNLLVEELREAADNHFEHEDLPPLYLMDTQVDLVNEILKALFNITVGTDESDAEVLVSCYSLVEVLRSYLLICSNNLEKTWALRNNVINLLTNMPDETYKALLLPVHEGHRVPNNLVFEDYNMTAIYEILMFLKAKFNDQLKINNQHEILSPVVTVLLKGASGHRVIRKFLRNHILPPLTDVHTRPEEGSTLRNHLCRLLTTPIMELRDLDAELLFVLCKKSVSRMIKYTGYGNAAGLFAQRGLLGGGHIKGEDDFSSESENSETEEYADHKHGINPVIGCYEEPHPSAMENMSEEQLMDSLMKCGTIKPCTVGADGKPKPIDHILQLREALPAQQVRNVDEDSD</sequence>
<dbReference type="PRINTS" id="PR01802">
    <property type="entry name" value="SYNEMBRYN"/>
</dbReference>